<evidence type="ECO:0000259" key="5">
    <source>
        <dbReference type="PROSITE" id="PS50930"/>
    </source>
</evidence>
<proteinExistence type="predicted"/>
<dbReference type="PROSITE" id="PS50930">
    <property type="entry name" value="HTH_LYTTR"/>
    <property type="match status" value="1"/>
</dbReference>
<gene>
    <name evidence="6" type="ORF">ADH66_09555</name>
</gene>
<dbReference type="InterPro" id="IPR011006">
    <property type="entry name" value="CheY-like_superfamily"/>
</dbReference>
<organism evidence="6 7">
    <name type="scientific">Acutalibacter muris</name>
    <dbReference type="NCBI Taxonomy" id="1796620"/>
    <lineage>
        <taxon>Bacteria</taxon>
        <taxon>Bacillati</taxon>
        <taxon>Bacillota</taxon>
        <taxon>Clostridia</taxon>
        <taxon>Eubacteriales</taxon>
        <taxon>Acutalibacteraceae</taxon>
        <taxon>Acutalibacter</taxon>
    </lineage>
</organism>
<keyword evidence="7" id="KW-1185">Reference proteome</keyword>
<evidence type="ECO:0000256" key="3">
    <source>
        <dbReference type="PROSITE-ProRule" id="PRU00169"/>
    </source>
</evidence>
<evidence type="ECO:0000313" key="6">
    <source>
        <dbReference type="EMBL" id="ASB40877.1"/>
    </source>
</evidence>
<name>A0ABM6L651_9FIRM</name>
<evidence type="ECO:0000259" key="4">
    <source>
        <dbReference type="PROSITE" id="PS50110"/>
    </source>
</evidence>
<reference evidence="7" key="1">
    <citation type="submission" date="2017-05" db="EMBL/GenBank/DDBJ databases">
        <title>Improved OligoMM genomes.</title>
        <authorList>
            <person name="Garzetti D."/>
        </authorList>
    </citation>
    <scope>NUCLEOTIDE SEQUENCE [LARGE SCALE GENOMIC DNA]</scope>
    <source>
        <strain evidence="7">KB18</strain>
    </source>
</reference>
<evidence type="ECO:0000256" key="1">
    <source>
        <dbReference type="ARBA" id="ARBA00018672"/>
    </source>
</evidence>
<feature type="domain" description="HTH LytTR-type" evidence="5">
    <location>
        <begin position="178"/>
        <end position="286"/>
    </location>
</feature>
<evidence type="ECO:0000256" key="2">
    <source>
        <dbReference type="ARBA" id="ARBA00024867"/>
    </source>
</evidence>
<dbReference type="EMBL" id="CP021422">
    <property type="protein sequence ID" value="ASB40877.1"/>
    <property type="molecule type" value="Genomic_DNA"/>
</dbReference>
<comment type="function">
    <text evidence="2">May play the central regulatory role in sporulation. It may be an element of the effector pathway responsible for the activation of sporulation genes in response to nutritional stress. Spo0A may act in concert with spo0H (a sigma factor) to control the expression of some genes that are critical to the sporulation process.</text>
</comment>
<dbReference type="PROSITE" id="PS50110">
    <property type="entry name" value="RESPONSE_REGULATORY"/>
    <property type="match status" value="1"/>
</dbReference>
<dbReference type="PANTHER" id="PTHR37299">
    <property type="entry name" value="TRANSCRIPTIONAL REGULATOR-RELATED"/>
    <property type="match status" value="1"/>
</dbReference>
<dbReference type="PANTHER" id="PTHR37299:SF1">
    <property type="entry name" value="STAGE 0 SPORULATION PROTEIN A HOMOLOG"/>
    <property type="match status" value="1"/>
</dbReference>
<dbReference type="SUPFAM" id="SSF52172">
    <property type="entry name" value="CheY-like"/>
    <property type="match status" value="1"/>
</dbReference>
<accession>A0ABM6L651</accession>
<dbReference type="InterPro" id="IPR046947">
    <property type="entry name" value="LytR-like"/>
</dbReference>
<protein>
    <recommendedName>
        <fullName evidence="1">Stage 0 sporulation protein A homolog</fullName>
    </recommendedName>
</protein>
<dbReference type="InterPro" id="IPR007492">
    <property type="entry name" value="LytTR_DNA-bd_dom"/>
</dbReference>
<dbReference type="SMART" id="SM00850">
    <property type="entry name" value="LytTR"/>
    <property type="match status" value="1"/>
</dbReference>
<sequence>MFTTAPLRCGWTSMRATRAHWSRRSRMSGRQSKNREETAMEMKALLVDSNQRLLGELTVMLHAFQCFRVVGTARTSTEAVEYVQFNDVDVVFASHQPADPRTTSVGEHLSAVFGQSHPHIQVVVYSDSEEWAFNAFRCQCAGYLLTPFDPLALQSLVNRLSYVFDLQQAKREVANRSIMIKTRNGYQLTRLSDILFIERNNRKNSIVTTDGQEIALLGYTMNQLEEMLEGCGFYRCYQSFIVNLSQVAAVRADNEAKNYTIRFKGYEGEILLSREKYAELVTLLKGRYAKINI</sequence>
<dbReference type="Gene3D" id="3.40.50.2300">
    <property type="match status" value="1"/>
</dbReference>
<dbReference type="Gene3D" id="2.40.50.1020">
    <property type="entry name" value="LytTr DNA-binding domain"/>
    <property type="match status" value="1"/>
</dbReference>
<dbReference type="Proteomes" id="UP000196710">
    <property type="component" value="Chromosome"/>
</dbReference>
<dbReference type="Pfam" id="PF04397">
    <property type="entry name" value="LytTR"/>
    <property type="match status" value="1"/>
</dbReference>
<dbReference type="InterPro" id="IPR001789">
    <property type="entry name" value="Sig_transdc_resp-reg_receiver"/>
</dbReference>
<feature type="domain" description="Response regulatory" evidence="4">
    <location>
        <begin position="43"/>
        <end position="161"/>
    </location>
</feature>
<evidence type="ECO:0000313" key="7">
    <source>
        <dbReference type="Proteomes" id="UP000196710"/>
    </source>
</evidence>
<comment type="caution">
    <text evidence="3">Lacks conserved residue(s) required for the propagation of feature annotation.</text>
</comment>